<dbReference type="EMBL" id="JACJII010000001">
    <property type="protein sequence ID" value="MBA9001940.1"/>
    <property type="molecule type" value="Genomic_DNA"/>
</dbReference>
<proteinExistence type="predicted"/>
<comment type="caution">
    <text evidence="1">The sequence shown here is derived from an EMBL/GenBank/DDBJ whole genome shotgun (WGS) entry which is preliminary data.</text>
</comment>
<dbReference type="InterPro" id="IPR036844">
    <property type="entry name" value="Hint_dom_sf"/>
</dbReference>
<dbReference type="RefSeq" id="WP_182704112.1">
    <property type="nucleotide sequence ID" value="NZ_JACJII010000001.1"/>
</dbReference>
<dbReference type="Gene3D" id="2.170.16.10">
    <property type="entry name" value="Hedgehog/Intein (Hint) domain"/>
    <property type="match status" value="1"/>
</dbReference>
<gene>
    <name evidence="1" type="ORF">HNR21_000822</name>
</gene>
<evidence type="ECO:0000313" key="1">
    <source>
        <dbReference type="EMBL" id="MBA9001940.1"/>
    </source>
</evidence>
<name>A0A7W3MU37_9ACTN</name>
<protein>
    <recommendedName>
        <fullName evidence="3">Hint domain-containing protein</fullName>
    </recommendedName>
</protein>
<evidence type="ECO:0000313" key="2">
    <source>
        <dbReference type="Proteomes" id="UP000539313"/>
    </source>
</evidence>
<sequence>MNSIGLRWCDQAHCGNAGPEVDEACKTLSSGLVYTSDRFGPCICACSCLAFGTLVQDGGGSLKAIESFATGDHVMAAGRDLRWSSRPVVYSGGSAPGNQQDFMVMVTYADTGIVVTGDHLFLLAGDLPQLRRADRLTTRDRLLSPTGEAVPITGVHIGSFSGGVHHVAATSKEPPGDGLDGHLLNTNGVVSADYVVQLMGQQGENVGGVDTAGNFELPVIGSAEYLQRFGTACLQVPEIVGRLADGLGLGTLARAVSQGTQYLSDLMDAFTPASASAPRIPDDAHGFLSRAEGRARKDLPKRPLSDVITRESVKYLVQQHRLHYPDITFHVDWTSDDVNAYAWTADGERHVSLQGGLALDQHLGLAGIALVLAHQVAWHQGGDSPDRTDYIAVRDVMRQVWFGEQYGTMTEQGIAQVKALFDAAPAADGTDGRTGDRRVDVYRAAVSLAGIPA</sequence>
<dbReference type="Proteomes" id="UP000539313">
    <property type="component" value="Unassembled WGS sequence"/>
</dbReference>
<dbReference type="SUPFAM" id="SSF51294">
    <property type="entry name" value="Hedgehog/intein (Hint) domain"/>
    <property type="match status" value="1"/>
</dbReference>
<accession>A0A7W3MU37</accession>
<evidence type="ECO:0008006" key="3">
    <source>
        <dbReference type="Google" id="ProtNLM"/>
    </source>
</evidence>
<organism evidence="1 2">
    <name type="scientific">Thermomonospora cellulosilytica</name>
    <dbReference type="NCBI Taxonomy" id="1411118"/>
    <lineage>
        <taxon>Bacteria</taxon>
        <taxon>Bacillati</taxon>
        <taxon>Actinomycetota</taxon>
        <taxon>Actinomycetes</taxon>
        <taxon>Streptosporangiales</taxon>
        <taxon>Thermomonosporaceae</taxon>
        <taxon>Thermomonospora</taxon>
    </lineage>
</organism>
<keyword evidence="2" id="KW-1185">Reference proteome</keyword>
<reference evidence="1 2" key="1">
    <citation type="submission" date="2020-08" db="EMBL/GenBank/DDBJ databases">
        <title>Sequencing the genomes of 1000 actinobacteria strains.</title>
        <authorList>
            <person name="Klenk H.-P."/>
        </authorList>
    </citation>
    <scope>NUCLEOTIDE SEQUENCE [LARGE SCALE GENOMIC DNA]</scope>
    <source>
        <strain evidence="1 2">DSM 45823</strain>
    </source>
</reference>
<dbReference type="AlphaFoldDB" id="A0A7W3MU37"/>